<keyword evidence="5" id="KW-1133">Transmembrane helix</keyword>
<dbReference type="OrthoDB" id="3267321at2"/>
<keyword evidence="4" id="KW-0653">Protein transport</keyword>
<feature type="region of interest" description="Disordered" evidence="8">
    <location>
        <begin position="79"/>
        <end position="144"/>
    </location>
</feature>
<dbReference type="Pfam" id="PF02416">
    <property type="entry name" value="TatA_B_E"/>
    <property type="match status" value="1"/>
</dbReference>
<evidence type="ECO:0000256" key="8">
    <source>
        <dbReference type="SAM" id="MobiDB-lite"/>
    </source>
</evidence>
<protein>
    <submittedName>
        <fullName evidence="9">Sec-independent protein translocase protein TatB</fullName>
    </submittedName>
</protein>
<dbReference type="RefSeq" id="WP_144855872.1">
    <property type="nucleotide sequence ID" value="NZ_BAAAYT010000002.1"/>
</dbReference>
<keyword evidence="3" id="KW-0812">Transmembrane</keyword>
<evidence type="ECO:0000256" key="5">
    <source>
        <dbReference type="ARBA" id="ARBA00022989"/>
    </source>
</evidence>
<dbReference type="EMBL" id="VIUW01000001">
    <property type="protein sequence ID" value="TWD17324.1"/>
    <property type="molecule type" value="Genomic_DNA"/>
</dbReference>
<keyword evidence="2" id="KW-0813">Transport</keyword>
<gene>
    <name evidence="9" type="ORF">FB557_0891</name>
</gene>
<dbReference type="Gene3D" id="1.20.5.3310">
    <property type="match status" value="1"/>
</dbReference>
<accession>A0A560WIH3</accession>
<evidence type="ECO:0000256" key="1">
    <source>
        <dbReference type="ARBA" id="ARBA00004167"/>
    </source>
</evidence>
<evidence type="ECO:0000256" key="3">
    <source>
        <dbReference type="ARBA" id="ARBA00022692"/>
    </source>
</evidence>
<keyword evidence="6" id="KW-0811">Translocation</keyword>
<feature type="compositionally biased region" description="Low complexity" evidence="8">
    <location>
        <begin position="118"/>
        <end position="137"/>
    </location>
</feature>
<evidence type="ECO:0000256" key="4">
    <source>
        <dbReference type="ARBA" id="ARBA00022927"/>
    </source>
</evidence>
<comment type="subcellular location">
    <subcellularLocation>
        <location evidence="1">Membrane</location>
        <topology evidence="1">Single-pass membrane protein</topology>
    </subcellularLocation>
</comment>
<evidence type="ECO:0000256" key="6">
    <source>
        <dbReference type="ARBA" id="ARBA00023010"/>
    </source>
</evidence>
<keyword evidence="7" id="KW-0472">Membrane</keyword>
<comment type="caution">
    <text evidence="9">The sequence shown here is derived from an EMBL/GenBank/DDBJ whole genome shotgun (WGS) entry which is preliminary data.</text>
</comment>
<dbReference type="AlphaFoldDB" id="A0A560WIH3"/>
<dbReference type="InterPro" id="IPR003369">
    <property type="entry name" value="TatA/B/E"/>
</dbReference>
<organism evidence="9 10">
    <name type="scientific">Marihabitans asiaticum</name>
    <dbReference type="NCBI Taxonomy" id="415218"/>
    <lineage>
        <taxon>Bacteria</taxon>
        <taxon>Bacillati</taxon>
        <taxon>Actinomycetota</taxon>
        <taxon>Actinomycetes</taxon>
        <taxon>Micrococcales</taxon>
        <taxon>Intrasporangiaceae</taxon>
        <taxon>Marihabitans</taxon>
    </lineage>
</organism>
<evidence type="ECO:0000313" key="9">
    <source>
        <dbReference type="EMBL" id="TWD17324.1"/>
    </source>
</evidence>
<evidence type="ECO:0000256" key="7">
    <source>
        <dbReference type="ARBA" id="ARBA00023136"/>
    </source>
</evidence>
<feature type="compositionally biased region" description="Low complexity" evidence="8">
    <location>
        <begin position="86"/>
        <end position="111"/>
    </location>
</feature>
<reference evidence="9 10" key="1">
    <citation type="submission" date="2019-06" db="EMBL/GenBank/DDBJ databases">
        <title>Sequencing the genomes of 1000 actinobacteria strains.</title>
        <authorList>
            <person name="Klenk H.-P."/>
        </authorList>
    </citation>
    <scope>NUCLEOTIDE SEQUENCE [LARGE SCALE GENOMIC DNA]</scope>
    <source>
        <strain evidence="9 10">DSM 18935</strain>
    </source>
</reference>
<proteinExistence type="predicted"/>
<name>A0A560WIH3_9MICO</name>
<feature type="region of interest" description="Disordered" evidence="8">
    <location>
        <begin position="46"/>
        <end position="65"/>
    </location>
</feature>
<sequence>MPTTGWEFIILVVLAYFLLGPDRLPDYAAKLARFVVQLRRLADDAKGQLKEQMGPDYEDVNWRQYDPRQYDPRKIVRQALLEPLDDTTASSRSADSRAVSTSSPATPTTVAHGTQPVEAEGAAPSSSAGAGRRSGPAPFDDEAT</sequence>
<evidence type="ECO:0000256" key="2">
    <source>
        <dbReference type="ARBA" id="ARBA00022448"/>
    </source>
</evidence>
<dbReference type="Proteomes" id="UP000315628">
    <property type="component" value="Unassembled WGS sequence"/>
</dbReference>
<evidence type="ECO:0000313" key="10">
    <source>
        <dbReference type="Proteomes" id="UP000315628"/>
    </source>
</evidence>
<keyword evidence="10" id="KW-1185">Reference proteome</keyword>